<keyword evidence="4" id="KW-1185">Reference proteome</keyword>
<dbReference type="RefSeq" id="WP_344530390.1">
    <property type="nucleotide sequence ID" value="NZ_BAAAPE010000011.1"/>
</dbReference>
<evidence type="ECO:0000313" key="3">
    <source>
        <dbReference type="EMBL" id="GAA2082259.1"/>
    </source>
</evidence>
<evidence type="ECO:0000256" key="1">
    <source>
        <dbReference type="SAM" id="MobiDB-lite"/>
    </source>
</evidence>
<evidence type="ECO:0008006" key="5">
    <source>
        <dbReference type="Google" id="ProtNLM"/>
    </source>
</evidence>
<keyword evidence="2" id="KW-0472">Membrane</keyword>
<gene>
    <name evidence="3" type="ORF">GCM10009801_41860</name>
</gene>
<keyword evidence="2" id="KW-0812">Transmembrane</keyword>
<feature type="region of interest" description="Disordered" evidence="1">
    <location>
        <begin position="1"/>
        <end position="20"/>
    </location>
</feature>
<evidence type="ECO:0000256" key="2">
    <source>
        <dbReference type="SAM" id="Phobius"/>
    </source>
</evidence>
<dbReference type="Proteomes" id="UP001500016">
    <property type="component" value="Unassembled WGS sequence"/>
</dbReference>
<dbReference type="EMBL" id="BAAAPE010000011">
    <property type="protein sequence ID" value="GAA2082259.1"/>
    <property type="molecule type" value="Genomic_DNA"/>
</dbReference>
<reference evidence="4" key="1">
    <citation type="journal article" date="2019" name="Int. J. Syst. Evol. Microbiol.">
        <title>The Global Catalogue of Microorganisms (GCM) 10K type strain sequencing project: providing services to taxonomists for standard genome sequencing and annotation.</title>
        <authorList>
            <consortium name="The Broad Institute Genomics Platform"/>
            <consortium name="The Broad Institute Genome Sequencing Center for Infectious Disease"/>
            <person name="Wu L."/>
            <person name="Ma J."/>
        </authorList>
    </citation>
    <scope>NUCLEOTIDE SEQUENCE [LARGE SCALE GENOMIC DNA]</scope>
    <source>
        <strain evidence="4">JCM 15478</strain>
    </source>
</reference>
<proteinExistence type="predicted"/>
<accession>A0ABP5HTV7</accession>
<sequence length="174" mass="19004">MSRPLPPPGGRRGPGSRSRGRLSPVVLAGWLFADLLLVLVVVTMADRSDPLAAEPTPKKSGSASASPSPSPTPTGPRSVERGWKEFDVSGRSEKSLVRQIRKDTDRWSGRTAAIVLTFGGTIRGEVYARKVNRLLPQARPRMFDKKDTATDDFHNTGKRADSATVRVYFYTAPK</sequence>
<feature type="transmembrane region" description="Helical" evidence="2">
    <location>
        <begin position="21"/>
        <end position="45"/>
    </location>
</feature>
<evidence type="ECO:0000313" key="4">
    <source>
        <dbReference type="Proteomes" id="UP001500016"/>
    </source>
</evidence>
<keyword evidence="2" id="KW-1133">Transmembrane helix</keyword>
<protein>
    <recommendedName>
        <fullName evidence="5">Secreted protein</fullName>
    </recommendedName>
</protein>
<feature type="compositionally biased region" description="Low complexity" evidence="1">
    <location>
        <begin position="58"/>
        <end position="67"/>
    </location>
</feature>
<comment type="caution">
    <text evidence="3">The sequence shown here is derived from an EMBL/GenBank/DDBJ whole genome shotgun (WGS) entry which is preliminary data.</text>
</comment>
<feature type="region of interest" description="Disordered" evidence="1">
    <location>
        <begin position="51"/>
        <end position="85"/>
    </location>
</feature>
<name>A0ABP5HTV7_9ACTN</name>
<organism evidence="3 4">
    <name type="scientific">Streptomyces albiaxialis</name>
    <dbReference type="NCBI Taxonomy" id="329523"/>
    <lineage>
        <taxon>Bacteria</taxon>
        <taxon>Bacillati</taxon>
        <taxon>Actinomycetota</taxon>
        <taxon>Actinomycetes</taxon>
        <taxon>Kitasatosporales</taxon>
        <taxon>Streptomycetaceae</taxon>
        <taxon>Streptomyces</taxon>
    </lineage>
</organism>